<dbReference type="OrthoDB" id="410044at2759"/>
<dbReference type="InterPro" id="IPR035979">
    <property type="entry name" value="RBD_domain_sf"/>
</dbReference>
<name>A0A177AHM5_9PEZI</name>
<dbReference type="AlphaFoldDB" id="A0A177AHM5"/>
<dbReference type="InterPro" id="IPR000504">
    <property type="entry name" value="RRM_dom"/>
</dbReference>
<gene>
    <name evidence="5" type="ORF">VC83_02343</name>
</gene>
<dbReference type="RefSeq" id="XP_024326203.1">
    <property type="nucleotide sequence ID" value="XM_024466009.1"/>
</dbReference>
<protein>
    <recommendedName>
        <fullName evidence="4">RRM domain-containing protein</fullName>
    </recommendedName>
</protein>
<evidence type="ECO:0000313" key="5">
    <source>
        <dbReference type="EMBL" id="OAF60922.1"/>
    </source>
</evidence>
<organism evidence="5">
    <name type="scientific">Pseudogymnoascus destructans</name>
    <dbReference type="NCBI Taxonomy" id="655981"/>
    <lineage>
        <taxon>Eukaryota</taxon>
        <taxon>Fungi</taxon>
        <taxon>Dikarya</taxon>
        <taxon>Ascomycota</taxon>
        <taxon>Pezizomycotina</taxon>
        <taxon>Leotiomycetes</taxon>
        <taxon>Thelebolales</taxon>
        <taxon>Thelebolaceae</taxon>
        <taxon>Pseudogymnoascus</taxon>
    </lineage>
</organism>
<feature type="domain" description="RRM" evidence="4">
    <location>
        <begin position="385"/>
        <end position="466"/>
    </location>
</feature>
<feature type="compositionally biased region" description="Basic and acidic residues" evidence="3">
    <location>
        <begin position="32"/>
        <end position="61"/>
    </location>
</feature>
<feature type="region of interest" description="Disordered" evidence="3">
    <location>
        <begin position="104"/>
        <end position="123"/>
    </location>
</feature>
<evidence type="ECO:0000256" key="1">
    <source>
        <dbReference type="ARBA" id="ARBA00022884"/>
    </source>
</evidence>
<evidence type="ECO:0000256" key="2">
    <source>
        <dbReference type="PROSITE-ProRule" id="PRU00176"/>
    </source>
</evidence>
<dbReference type="Pfam" id="PF00076">
    <property type="entry name" value="RRM_1"/>
    <property type="match status" value="2"/>
</dbReference>
<dbReference type="Gene3D" id="3.30.70.330">
    <property type="match status" value="2"/>
</dbReference>
<dbReference type="InterPro" id="IPR012677">
    <property type="entry name" value="Nucleotide-bd_a/b_plait_sf"/>
</dbReference>
<dbReference type="GeneID" id="36285426"/>
<feature type="region of interest" description="Disordered" evidence="3">
    <location>
        <begin position="601"/>
        <end position="622"/>
    </location>
</feature>
<dbReference type="SMART" id="SM00360">
    <property type="entry name" value="RRM"/>
    <property type="match status" value="2"/>
</dbReference>
<dbReference type="eggNOG" id="KOG0146">
    <property type="taxonomic scope" value="Eukaryota"/>
</dbReference>
<feature type="region of interest" description="Disordered" evidence="3">
    <location>
        <begin position="24"/>
        <end position="84"/>
    </location>
</feature>
<dbReference type="EMBL" id="KV441390">
    <property type="protein sequence ID" value="OAF60922.1"/>
    <property type="molecule type" value="Genomic_DNA"/>
</dbReference>
<accession>A0A177AHM5</accession>
<dbReference type="Proteomes" id="UP000077154">
    <property type="component" value="Unassembled WGS sequence"/>
</dbReference>
<proteinExistence type="predicted"/>
<reference evidence="5" key="1">
    <citation type="submission" date="2016-03" db="EMBL/GenBank/DDBJ databases">
        <title>Updated assembly of Pseudogymnoascus destructans, the fungus causing white-nose syndrome of bats.</title>
        <authorList>
            <person name="Palmer J.M."/>
            <person name="Drees K.P."/>
            <person name="Foster J.T."/>
            <person name="Lindner D.L."/>
        </authorList>
    </citation>
    <scope>NUCLEOTIDE SEQUENCE [LARGE SCALE GENOMIC DNA]</scope>
    <source>
        <strain evidence="5">20631-21</strain>
    </source>
</reference>
<dbReference type="PANTHER" id="PTHR48027">
    <property type="entry name" value="HETEROGENEOUS NUCLEAR RIBONUCLEOPROTEIN 87F-RELATED"/>
    <property type="match status" value="1"/>
</dbReference>
<dbReference type="CDD" id="cd00590">
    <property type="entry name" value="RRM_SF"/>
    <property type="match status" value="1"/>
</dbReference>
<dbReference type="PROSITE" id="PS50102">
    <property type="entry name" value="RRM"/>
    <property type="match status" value="2"/>
</dbReference>
<dbReference type="GO" id="GO:0003723">
    <property type="term" value="F:RNA binding"/>
    <property type="evidence" value="ECO:0007669"/>
    <property type="project" value="UniProtKB-UniRule"/>
</dbReference>
<dbReference type="SUPFAM" id="SSF54928">
    <property type="entry name" value="RNA-binding domain, RBD"/>
    <property type="match status" value="2"/>
</dbReference>
<keyword evidence="1 2" id="KW-0694">RNA-binding</keyword>
<dbReference type="InterPro" id="IPR052462">
    <property type="entry name" value="SLIRP/GR-RBP-like"/>
</dbReference>
<dbReference type="VEuPathDB" id="FungiDB:GMDG_01203"/>
<feature type="domain" description="RRM" evidence="4">
    <location>
        <begin position="195"/>
        <end position="273"/>
    </location>
</feature>
<evidence type="ECO:0000259" key="4">
    <source>
        <dbReference type="PROSITE" id="PS50102"/>
    </source>
</evidence>
<sequence length="622" mass="68599">MSNKSKISAAEKEICFGFIQSHLSAESSKSTRSIDSDSEPATRDDAPFKGQDDSVVVKKEQSTGSDTDSVHTPERGMSNGVSGIDTRSSFIRLGKEIQAQDPFSACIPSDENGGSPTSRGMRRRAARENVKQLRSCRSTPSTNDKIMKNWRVAEPTSDNCSPTSAKRSHASPQACIPEAVVIDKNNCQLYYSPDSCLFVANLNSQHDEVELEAAVTEVFRKYGTVYVKITRDKKNMPMGFVQFTNSSDATLAREKAKGTVIFGRGCRIEWSNANRNYHLTRHDGIEVTEDMARAILEEFGELERVHFPSETEIVIFNLGRGPLVTFVNYQSGREALNELRDSDEWNFQAKISERNSSPFQSGKSAVSRSCFTAKTYLENYDVDRRSIFVANLPANTTESQIHDLFDNIGHIVNITINRRPSVREGCDVNVFAYVEFANPGSVQDAIEVMNMYSYGGSRLKVDQKKPQDMVASARRKPLAQRITHDSNGSTAVTPSYYGSPYPYMGYPPTPYTGSTYPGYAHYPYHMAPYCYSSSPGYAATPVSNNGNGHGHATTGPPPVFAIPTPYGQVDYYGQNQVLPYAVQYGPQAHIFQHTATGDGTDANVFNTPSGSGEATDSYQSVQ</sequence>
<evidence type="ECO:0000256" key="3">
    <source>
        <dbReference type="SAM" id="MobiDB-lite"/>
    </source>
</evidence>